<evidence type="ECO:0000256" key="1">
    <source>
        <dbReference type="SAM" id="MobiDB-lite"/>
    </source>
</evidence>
<organism evidence="2">
    <name type="scientific">Corethrella appendiculata</name>
    <dbReference type="NCBI Taxonomy" id="1370023"/>
    <lineage>
        <taxon>Eukaryota</taxon>
        <taxon>Metazoa</taxon>
        <taxon>Ecdysozoa</taxon>
        <taxon>Arthropoda</taxon>
        <taxon>Hexapoda</taxon>
        <taxon>Insecta</taxon>
        <taxon>Pterygota</taxon>
        <taxon>Neoptera</taxon>
        <taxon>Endopterygota</taxon>
        <taxon>Diptera</taxon>
        <taxon>Nematocera</taxon>
        <taxon>Culicoidea</taxon>
        <taxon>Chaoboridae</taxon>
        <taxon>Corethrella</taxon>
    </lineage>
</organism>
<accession>U5EP94</accession>
<feature type="region of interest" description="Disordered" evidence="1">
    <location>
        <begin position="201"/>
        <end position="228"/>
    </location>
</feature>
<dbReference type="EMBL" id="GANO01004803">
    <property type="protein sequence ID" value="JAB55068.1"/>
    <property type="molecule type" value="mRNA"/>
</dbReference>
<proteinExistence type="evidence at transcript level"/>
<reference evidence="2" key="1">
    <citation type="journal article" date="2014" name="Insect Biochem. Mol. Biol.">
        <title>An insight into the sialome of the frog biting fly, Corethrella appendiculata.</title>
        <authorList>
            <person name="Ribeiro J.M.C."/>
            <person name="Chagas A.C."/>
            <person name="Pham V.M."/>
            <person name="Lounibos L.P."/>
            <person name="Calvo E."/>
        </authorList>
    </citation>
    <scope>NUCLEOTIDE SEQUENCE</scope>
    <source>
        <tissue evidence="2">Salivary glands</tissue>
    </source>
</reference>
<sequence>LTTKIEGATNALEVKIDNFKTEITADIHLIEDTLQHQQQQMTAMKNEIERNNLSKEIVMAGIPRLQDENLYNYFNSICDFFEYGKEHRPFIYAKRFDTRKSGDVRNNTSSSNVLIEFCFRHAKNDFLAKYFKKLKLNNALNLQHLGFTSSNRVFIDENLTKTNYIIKREARKLKKIGALEEVRVRDGAVFVKFPNNNNEIPISSKSQLPPALNNDGPTGNNRHSNTNN</sequence>
<evidence type="ECO:0000313" key="2">
    <source>
        <dbReference type="EMBL" id="JAB55068.1"/>
    </source>
</evidence>
<protein>
    <submittedName>
        <fullName evidence="2">Putative kiritsubo-4 aae</fullName>
    </submittedName>
</protein>
<feature type="compositionally biased region" description="Polar residues" evidence="1">
    <location>
        <begin position="215"/>
        <end position="228"/>
    </location>
</feature>
<feature type="non-terminal residue" evidence="2">
    <location>
        <position position="1"/>
    </location>
</feature>
<dbReference type="AlphaFoldDB" id="U5EP94"/>
<name>U5EP94_9DIPT</name>